<accession>A0ABY6E7G5</accession>
<name>A0ABY6E7G5_9ACTN</name>
<feature type="signal peptide" evidence="1">
    <location>
        <begin position="1"/>
        <end position="29"/>
    </location>
</feature>
<keyword evidence="1" id="KW-0732">Signal</keyword>
<keyword evidence="3" id="KW-1185">Reference proteome</keyword>
<dbReference type="Proteomes" id="UP001061298">
    <property type="component" value="Chromosome"/>
</dbReference>
<evidence type="ECO:0008006" key="4">
    <source>
        <dbReference type="Google" id="ProtNLM"/>
    </source>
</evidence>
<evidence type="ECO:0000256" key="1">
    <source>
        <dbReference type="SAM" id="SignalP"/>
    </source>
</evidence>
<feature type="chain" id="PRO_5046054474" description="Secreted protein" evidence="1">
    <location>
        <begin position="30"/>
        <end position="118"/>
    </location>
</feature>
<proteinExistence type="predicted"/>
<protein>
    <recommendedName>
        <fullName evidence="4">Secreted protein</fullName>
    </recommendedName>
</protein>
<evidence type="ECO:0000313" key="2">
    <source>
        <dbReference type="EMBL" id="UXY21863.1"/>
    </source>
</evidence>
<dbReference type="RefSeq" id="WP_263232010.1">
    <property type="nucleotide sequence ID" value="NZ_CP106793.1"/>
</dbReference>
<sequence>MRSKLLGALAPVVLAAAAIVPLTAGTASADPPCAEDVYGKKVYSGSQEGYQIDVTLNRCNRPTRAMAKCAALGGSGINYGPTVTHGTSRTDFCARGSEMVDEGWQVYYGGKWNNRWVG</sequence>
<reference evidence="2" key="1">
    <citation type="submission" date="2022-10" db="EMBL/GenBank/DDBJ databases">
        <authorList>
            <person name="Mo P."/>
        </authorList>
    </citation>
    <scope>NUCLEOTIDE SEQUENCE</scope>
    <source>
        <strain evidence="2">HUAS 13-4</strain>
    </source>
</reference>
<organism evidence="2 3">
    <name type="scientific">Streptomyces cynarae</name>
    <dbReference type="NCBI Taxonomy" id="2981134"/>
    <lineage>
        <taxon>Bacteria</taxon>
        <taxon>Bacillati</taxon>
        <taxon>Actinomycetota</taxon>
        <taxon>Actinomycetes</taxon>
        <taxon>Kitasatosporales</taxon>
        <taxon>Streptomycetaceae</taxon>
        <taxon>Streptomyces</taxon>
    </lineage>
</organism>
<dbReference type="EMBL" id="CP106793">
    <property type="protein sequence ID" value="UXY21863.1"/>
    <property type="molecule type" value="Genomic_DNA"/>
</dbReference>
<evidence type="ECO:0000313" key="3">
    <source>
        <dbReference type="Proteomes" id="UP001061298"/>
    </source>
</evidence>
<gene>
    <name evidence="2" type="ORF">N8I84_26565</name>
</gene>